<evidence type="ECO:0000313" key="9">
    <source>
        <dbReference type="Proteomes" id="UP000009046"/>
    </source>
</evidence>
<protein>
    <recommendedName>
        <fullName evidence="6">eIF-4F 25 kDa subunit</fullName>
    </recommendedName>
</protein>
<evidence type="ECO:0000256" key="3">
    <source>
        <dbReference type="ARBA" id="ARBA00022845"/>
    </source>
</evidence>
<keyword evidence="5 7" id="KW-0648">Protein biosynthesis</keyword>
<evidence type="ECO:0000256" key="6">
    <source>
        <dbReference type="ARBA" id="ARBA00032656"/>
    </source>
</evidence>
<dbReference type="GO" id="GO:0000340">
    <property type="term" value="F:RNA 7-methylguanosine cap binding"/>
    <property type="evidence" value="ECO:0007669"/>
    <property type="project" value="TreeGrafter"/>
</dbReference>
<sequence length="207" mass="24185">MEDQKKEEEQEVNTEEENLSEEFLIKHPLQNTWTLWYYELDKSKSWGDNQREIFSFDTIEDFWSLYNNIKRPSELKVGCDYSLFKKGIKPMWEDSANNQGGRWLISLEKKQRTSDLDKYWLETILCMIGEAFDSHSDDICGSVVNIRFKNDKIGLWTANGQQAHSVMEIGRKLKDQLKIPKNVTLGYQIHKDSAAKSGSITKNSYEV</sequence>
<dbReference type="PANTHER" id="PTHR11960">
    <property type="entry name" value="EUKARYOTIC TRANSLATION INITIATION FACTOR 4E RELATED"/>
    <property type="match status" value="1"/>
</dbReference>
<dbReference type="Pfam" id="PF01652">
    <property type="entry name" value="IF4E"/>
    <property type="match status" value="1"/>
</dbReference>
<evidence type="ECO:0000256" key="7">
    <source>
        <dbReference type="RuleBase" id="RU004374"/>
    </source>
</evidence>
<reference evidence="8" key="1">
    <citation type="submission" date="2020-05" db="UniProtKB">
        <authorList>
            <consortium name="EnsemblMetazoa"/>
        </authorList>
    </citation>
    <scope>IDENTIFICATION</scope>
    <source>
        <strain evidence="8">USDA</strain>
    </source>
</reference>
<keyword evidence="9" id="KW-1185">Reference proteome</keyword>
<dbReference type="InParanoid" id="A0A2Y9D418"/>
<organism evidence="8 9">
    <name type="scientific">Pediculus humanus subsp. corporis</name>
    <name type="common">Body louse</name>
    <dbReference type="NCBI Taxonomy" id="121224"/>
    <lineage>
        <taxon>Eukaryota</taxon>
        <taxon>Metazoa</taxon>
        <taxon>Ecdysozoa</taxon>
        <taxon>Arthropoda</taxon>
        <taxon>Hexapoda</taxon>
        <taxon>Insecta</taxon>
        <taxon>Pterygota</taxon>
        <taxon>Neoptera</taxon>
        <taxon>Paraneoptera</taxon>
        <taxon>Psocodea</taxon>
        <taxon>Troctomorpha</taxon>
        <taxon>Phthiraptera</taxon>
        <taxon>Anoplura</taxon>
        <taxon>Pediculidae</taxon>
        <taxon>Pediculus</taxon>
    </lineage>
</organism>
<keyword evidence="4 7" id="KW-0694">RNA-binding</keyword>
<evidence type="ECO:0000256" key="2">
    <source>
        <dbReference type="ARBA" id="ARBA00022540"/>
    </source>
</evidence>
<keyword evidence="2 7" id="KW-0396">Initiation factor</keyword>
<dbReference type="PANTHER" id="PTHR11960:SF8">
    <property type="entry name" value="EUKARYOTIC TRANSLATION INITIATION FACTOR 4E1-RELATED"/>
    <property type="match status" value="1"/>
</dbReference>
<dbReference type="GO" id="GO:0006417">
    <property type="term" value="P:regulation of translation"/>
    <property type="evidence" value="ECO:0007669"/>
    <property type="project" value="UniProtKB-KW"/>
</dbReference>
<dbReference type="VEuPathDB" id="VectorBase:PHUM628086"/>
<dbReference type="InterPro" id="IPR019770">
    <property type="entry name" value="TIF_eIF_4E_CS"/>
</dbReference>
<dbReference type="EnsemblMetazoa" id="PHUM628086-RA">
    <property type="protein sequence ID" value="PHUM628086-PA"/>
    <property type="gene ID" value="PHUM628086"/>
</dbReference>
<dbReference type="InterPro" id="IPR023398">
    <property type="entry name" value="TIF_eIF4e-like"/>
</dbReference>
<evidence type="ECO:0000256" key="1">
    <source>
        <dbReference type="ARBA" id="ARBA00009860"/>
    </source>
</evidence>
<dbReference type="AlphaFoldDB" id="A0A2Y9D418"/>
<dbReference type="InterPro" id="IPR001040">
    <property type="entry name" value="TIF_eIF_4E"/>
</dbReference>
<name>A0A2Y9D418_PEDHC</name>
<dbReference type="SUPFAM" id="SSF55418">
    <property type="entry name" value="eIF4e-like"/>
    <property type="match status" value="1"/>
</dbReference>
<dbReference type="FunCoup" id="A0A2Y9D418">
    <property type="interactions" value="1668"/>
</dbReference>
<evidence type="ECO:0000313" key="8">
    <source>
        <dbReference type="EnsemblMetazoa" id="PHUM628086-PA"/>
    </source>
</evidence>
<evidence type="ECO:0000256" key="5">
    <source>
        <dbReference type="ARBA" id="ARBA00022917"/>
    </source>
</evidence>
<proteinExistence type="inferred from homology"/>
<dbReference type="GO" id="GO:0003743">
    <property type="term" value="F:translation initiation factor activity"/>
    <property type="evidence" value="ECO:0007669"/>
    <property type="project" value="UniProtKB-KW"/>
</dbReference>
<comment type="similarity">
    <text evidence="1 7">Belongs to the eukaryotic initiation factor 4E family.</text>
</comment>
<keyword evidence="3" id="KW-0810">Translation regulation</keyword>
<dbReference type="PROSITE" id="PS00813">
    <property type="entry name" value="IF4E"/>
    <property type="match status" value="1"/>
</dbReference>
<evidence type="ECO:0000256" key="4">
    <source>
        <dbReference type="ARBA" id="ARBA00022884"/>
    </source>
</evidence>
<dbReference type="Proteomes" id="UP000009046">
    <property type="component" value="Unassembled WGS sequence"/>
</dbReference>
<accession>A0A2Y9D418</accession>
<dbReference type="GO" id="GO:0016281">
    <property type="term" value="C:eukaryotic translation initiation factor 4F complex"/>
    <property type="evidence" value="ECO:0007669"/>
    <property type="project" value="TreeGrafter"/>
</dbReference>
<dbReference type="Gene3D" id="3.30.760.10">
    <property type="entry name" value="RNA Cap, Translation Initiation Factor Eif4e"/>
    <property type="match status" value="1"/>
</dbReference>
<dbReference type="EMBL" id="AAZO01007334">
    <property type="status" value="NOT_ANNOTATED_CDS"/>
    <property type="molecule type" value="Genomic_DNA"/>
</dbReference>